<dbReference type="PANTHER" id="PTHR43630">
    <property type="entry name" value="POLY-BETA-1,6-N-ACETYL-D-GLUCOSAMINE SYNTHASE"/>
    <property type="match status" value="1"/>
</dbReference>
<dbReference type="Pfam" id="PF13641">
    <property type="entry name" value="Glyco_tranf_2_3"/>
    <property type="match status" value="1"/>
</dbReference>
<organism evidence="5 6">
    <name type="scientific">Candidatus Kaiserbacteria bacterium RIFCSPHIGHO2_02_FULL_55_25</name>
    <dbReference type="NCBI Taxonomy" id="1798498"/>
    <lineage>
        <taxon>Bacteria</taxon>
        <taxon>Candidatus Kaiseribacteriota</taxon>
    </lineage>
</organism>
<reference evidence="5 6" key="1">
    <citation type="journal article" date="2016" name="Nat. Commun.">
        <title>Thousands of microbial genomes shed light on interconnected biogeochemical processes in an aquifer system.</title>
        <authorList>
            <person name="Anantharaman K."/>
            <person name="Brown C.T."/>
            <person name="Hug L.A."/>
            <person name="Sharon I."/>
            <person name="Castelle C.J."/>
            <person name="Probst A.J."/>
            <person name="Thomas B.C."/>
            <person name="Singh A."/>
            <person name="Wilkins M.J."/>
            <person name="Karaoz U."/>
            <person name="Brodie E.L."/>
            <person name="Williams K.H."/>
            <person name="Hubbard S.S."/>
            <person name="Banfield J.F."/>
        </authorList>
    </citation>
    <scope>NUCLEOTIDE SEQUENCE [LARGE SCALE GENOMIC DNA]</scope>
</reference>
<dbReference type="Proteomes" id="UP000176914">
    <property type="component" value="Unassembled WGS sequence"/>
</dbReference>
<keyword evidence="4" id="KW-0812">Transmembrane</keyword>
<accession>A0A1F6E8L1</accession>
<comment type="caution">
    <text evidence="5">The sequence shown here is derived from an EMBL/GenBank/DDBJ whole genome shotgun (WGS) entry which is preliminary data.</text>
</comment>
<evidence type="ECO:0000256" key="3">
    <source>
        <dbReference type="ARBA" id="ARBA00022679"/>
    </source>
</evidence>
<keyword evidence="2" id="KW-0328">Glycosyltransferase</keyword>
<evidence type="ECO:0000256" key="2">
    <source>
        <dbReference type="ARBA" id="ARBA00022676"/>
    </source>
</evidence>
<evidence type="ECO:0008006" key="7">
    <source>
        <dbReference type="Google" id="ProtNLM"/>
    </source>
</evidence>
<evidence type="ECO:0000256" key="4">
    <source>
        <dbReference type="SAM" id="Phobius"/>
    </source>
</evidence>
<dbReference type="InterPro" id="IPR029044">
    <property type="entry name" value="Nucleotide-diphossugar_trans"/>
</dbReference>
<feature type="transmembrane region" description="Helical" evidence="4">
    <location>
        <begin position="285"/>
        <end position="307"/>
    </location>
</feature>
<dbReference type="EMBL" id="MFLL01000006">
    <property type="protein sequence ID" value="OGG70045.1"/>
    <property type="molecule type" value="Genomic_DNA"/>
</dbReference>
<keyword evidence="4" id="KW-1133">Transmembrane helix</keyword>
<dbReference type="AlphaFoldDB" id="A0A1F6E8L1"/>
<evidence type="ECO:0000313" key="5">
    <source>
        <dbReference type="EMBL" id="OGG70045.1"/>
    </source>
</evidence>
<feature type="transmembrane region" description="Helical" evidence="4">
    <location>
        <begin position="346"/>
        <end position="368"/>
    </location>
</feature>
<dbReference type="SUPFAM" id="SSF53448">
    <property type="entry name" value="Nucleotide-diphospho-sugar transferases"/>
    <property type="match status" value="1"/>
</dbReference>
<name>A0A1F6E8L1_9BACT</name>
<feature type="transmembrane region" description="Helical" evidence="4">
    <location>
        <begin position="380"/>
        <end position="402"/>
    </location>
</feature>
<sequence>MSMTGVTYAFLFISLYFEVFLLVAFLERRFVRVSRQRTPVDEATLPTVAVVVPCFNEEITVAGTVRSLLALRYPEEKIEFILVDDGSTDGTLSTLEQFRNDSRVRIFTKENGGKHTAMNLGLENTNAELIGCLDADSVVEPDALLHIAPVFENRLISAVTPCIFVKEPETILQHLQNVEYRLSIFNRFILAVIGSVFITPGPFSFFRAKVVRELGGWRFAHSTEDMEMALRMQHEGHLIANAPSAIVHTSTPRTLPALFRQRVRWTYGWLRNAVDYRHMVGNRKYGNLGLLVLPSALISIAAGIYFFSRIAFSSLISLRDEIIRIQFSGLYPHASFDLFYFNTSTMLFLVLVSVGLILALISAGSFIGTGSRRPPLSTPLFLLFYSFLVPLWLGAAVVRAVFKTGVSWR</sequence>
<evidence type="ECO:0000313" key="6">
    <source>
        <dbReference type="Proteomes" id="UP000176914"/>
    </source>
</evidence>
<feature type="transmembrane region" description="Helical" evidence="4">
    <location>
        <begin position="6"/>
        <end position="26"/>
    </location>
</feature>
<proteinExistence type="inferred from homology"/>
<gene>
    <name evidence="5" type="ORF">A3C20_02640</name>
</gene>
<comment type="similarity">
    <text evidence="1">Belongs to the glycosyltransferase 2 family.</text>
</comment>
<keyword evidence="3" id="KW-0808">Transferase</keyword>
<dbReference type="Gene3D" id="3.90.550.10">
    <property type="entry name" value="Spore Coat Polysaccharide Biosynthesis Protein SpsA, Chain A"/>
    <property type="match status" value="1"/>
</dbReference>
<evidence type="ECO:0000256" key="1">
    <source>
        <dbReference type="ARBA" id="ARBA00006739"/>
    </source>
</evidence>
<dbReference type="CDD" id="cd06423">
    <property type="entry name" value="CESA_like"/>
    <property type="match status" value="1"/>
</dbReference>
<dbReference type="GO" id="GO:0016757">
    <property type="term" value="F:glycosyltransferase activity"/>
    <property type="evidence" value="ECO:0007669"/>
    <property type="project" value="UniProtKB-KW"/>
</dbReference>
<dbReference type="PANTHER" id="PTHR43630:SF1">
    <property type="entry name" value="POLY-BETA-1,6-N-ACETYL-D-GLUCOSAMINE SYNTHASE"/>
    <property type="match status" value="1"/>
</dbReference>
<keyword evidence="4" id="KW-0472">Membrane</keyword>
<protein>
    <recommendedName>
        <fullName evidence="7">Glycosyltransferase 2-like domain-containing protein</fullName>
    </recommendedName>
</protein>